<dbReference type="OrthoDB" id="279353at2"/>
<dbReference type="InterPro" id="IPR045584">
    <property type="entry name" value="Pilin-like"/>
</dbReference>
<comment type="caution">
    <text evidence="3">The sequence shown here is derived from an EMBL/GenBank/DDBJ whole genome shotgun (WGS) entry which is preliminary data.</text>
</comment>
<evidence type="ECO:0000256" key="1">
    <source>
        <dbReference type="SAM" id="MobiDB-lite"/>
    </source>
</evidence>
<feature type="transmembrane region" description="Helical" evidence="2">
    <location>
        <begin position="12"/>
        <end position="36"/>
    </location>
</feature>
<dbReference type="Proteomes" id="UP000237819">
    <property type="component" value="Unassembled WGS sequence"/>
</dbReference>
<dbReference type="NCBIfam" id="TIGR02532">
    <property type="entry name" value="IV_pilin_GFxxxE"/>
    <property type="match status" value="1"/>
</dbReference>
<gene>
    <name evidence="3" type="ORF">C5Y93_29625</name>
</gene>
<protein>
    <recommendedName>
        <fullName evidence="5">Prepilin-type cleavage/methylation domain-containing protein</fullName>
    </recommendedName>
</protein>
<keyword evidence="2" id="KW-1133">Transmembrane helix</keyword>
<keyword evidence="2" id="KW-0812">Transmembrane</keyword>
<evidence type="ECO:0000313" key="3">
    <source>
        <dbReference type="EMBL" id="PQO42488.1"/>
    </source>
</evidence>
<keyword evidence="2" id="KW-0472">Membrane</keyword>
<evidence type="ECO:0008006" key="5">
    <source>
        <dbReference type="Google" id="ProtNLM"/>
    </source>
</evidence>
<dbReference type="EMBL" id="PUHZ01000025">
    <property type="protein sequence ID" value="PQO42488.1"/>
    <property type="molecule type" value="Genomic_DNA"/>
</dbReference>
<dbReference type="SUPFAM" id="SSF54523">
    <property type="entry name" value="Pili subunits"/>
    <property type="match status" value="1"/>
</dbReference>
<reference evidence="3 4" key="1">
    <citation type="submission" date="2018-02" db="EMBL/GenBank/DDBJ databases">
        <title>Comparative genomes isolates from brazilian mangrove.</title>
        <authorList>
            <person name="Araujo J.E."/>
            <person name="Taketani R.G."/>
            <person name="Silva M.C.P."/>
            <person name="Loureco M.V."/>
            <person name="Andreote F.D."/>
        </authorList>
    </citation>
    <scope>NUCLEOTIDE SEQUENCE [LARGE SCALE GENOMIC DNA]</scope>
    <source>
        <strain evidence="3 4">Nap-Phe MGV</strain>
    </source>
</reference>
<dbReference type="AlphaFoldDB" id="A0A2S8GDE7"/>
<evidence type="ECO:0000256" key="2">
    <source>
        <dbReference type="SAM" id="Phobius"/>
    </source>
</evidence>
<feature type="compositionally biased region" description="Polar residues" evidence="1">
    <location>
        <begin position="156"/>
        <end position="165"/>
    </location>
</feature>
<feature type="region of interest" description="Disordered" evidence="1">
    <location>
        <begin position="145"/>
        <end position="165"/>
    </location>
</feature>
<name>A0A2S8GDE7_9BACT</name>
<proteinExistence type="predicted"/>
<dbReference type="Pfam" id="PF07963">
    <property type="entry name" value="N_methyl"/>
    <property type="match status" value="1"/>
</dbReference>
<organism evidence="3 4">
    <name type="scientific">Blastopirellula marina</name>
    <dbReference type="NCBI Taxonomy" id="124"/>
    <lineage>
        <taxon>Bacteria</taxon>
        <taxon>Pseudomonadati</taxon>
        <taxon>Planctomycetota</taxon>
        <taxon>Planctomycetia</taxon>
        <taxon>Pirellulales</taxon>
        <taxon>Pirellulaceae</taxon>
        <taxon>Blastopirellula</taxon>
    </lineage>
</organism>
<accession>A0A2S8GDE7</accession>
<sequence length="165" mass="17924">MTRHCSTNRRDAFSLIEVILAMAILATSIVLLSQLLGLGLRNARESQGLTEAHMIAETVMESIALGLIPPDPVADQNISMTTDLNTFAVEQDAPWVYSIDWEPAPADGLIMVMVQVRPAEVNAAWQNDSFQLVRWMRDPALALEDIPETSDGAPTESATSVGSAF</sequence>
<evidence type="ECO:0000313" key="4">
    <source>
        <dbReference type="Proteomes" id="UP000237819"/>
    </source>
</evidence>
<dbReference type="InterPro" id="IPR012902">
    <property type="entry name" value="N_methyl_site"/>
</dbReference>
<dbReference type="RefSeq" id="WP_105339065.1">
    <property type="nucleotide sequence ID" value="NZ_PUHZ01000025.1"/>
</dbReference>